<reference evidence="2" key="1">
    <citation type="submission" date="2017-03" db="EMBL/GenBank/DDBJ databases">
        <title>Phytopthora megakarya and P. palmivora, two closely related causual agents of cacao black pod achieved similar genome size and gene model numbers by different mechanisms.</title>
        <authorList>
            <person name="Ali S."/>
            <person name="Shao J."/>
            <person name="Larry D.J."/>
            <person name="Kronmiller B."/>
            <person name="Shen D."/>
            <person name="Strem M.D."/>
            <person name="Melnick R.L."/>
            <person name="Guiltinan M.J."/>
            <person name="Tyler B.M."/>
            <person name="Meinhardt L.W."/>
            <person name="Bailey B.A."/>
        </authorList>
    </citation>
    <scope>NUCLEOTIDE SEQUENCE [LARGE SCALE GENOMIC DNA]</scope>
    <source>
        <strain evidence="2">zdho120</strain>
    </source>
</reference>
<evidence type="ECO:0000313" key="1">
    <source>
        <dbReference type="EMBL" id="OWZ03936.1"/>
    </source>
</evidence>
<gene>
    <name evidence="1" type="ORF">PHMEG_00024251</name>
</gene>
<proteinExistence type="predicted"/>
<dbReference type="OrthoDB" id="123558at2759"/>
<comment type="caution">
    <text evidence="1">The sequence shown here is derived from an EMBL/GenBank/DDBJ whole genome shotgun (WGS) entry which is preliminary data.</text>
</comment>
<dbReference type="AlphaFoldDB" id="A0A225VE56"/>
<name>A0A225VE56_9STRA</name>
<accession>A0A225VE56</accession>
<organism evidence="1 2">
    <name type="scientific">Phytophthora megakarya</name>
    <dbReference type="NCBI Taxonomy" id="4795"/>
    <lineage>
        <taxon>Eukaryota</taxon>
        <taxon>Sar</taxon>
        <taxon>Stramenopiles</taxon>
        <taxon>Oomycota</taxon>
        <taxon>Peronosporomycetes</taxon>
        <taxon>Peronosporales</taxon>
        <taxon>Peronosporaceae</taxon>
        <taxon>Phytophthora</taxon>
    </lineage>
</organism>
<sequence length="159" mass="18193">MKPLVTCTRSDPHTNDIAIYNHVEQLLNFWGGKFRPVSTDFTIPDSSARQMWILWVCGNKVKRIPPIRLLDGRAMPDRKMQKRLSQLRYGMTTIERSVESKGLLPCGQTIEEATQAFVTSADSVGVDDTTDRSSKQRQGQLSWATFEKLLRKKQKKSKH</sequence>
<protein>
    <submittedName>
        <fullName evidence="1">Uncharacterized protein</fullName>
    </submittedName>
</protein>
<dbReference type="Proteomes" id="UP000198211">
    <property type="component" value="Unassembled WGS sequence"/>
</dbReference>
<keyword evidence="2" id="KW-1185">Reference proteome</keyword>
<dbReference type="EMBL" id="NBNE01005240">
    <property type="protein sequence ID" value="OWZ03936.1"/>
    <property type="molecule type" value="Genomic_DNA"/>
</dbReference>
<evidence type="ECO:0000313" key="2">
    <source>
        <dbReference type="Proteomes" id="UP000198211"/>
    </source>
</evidence>